<dbReference type="Pfam" id="PF07690">
    <property type="entry name" value="MFS_1"/>
    <property type="match status" value="1"/>
</dbReference>
<dbReference type="PANTHER" id="PTHR23121:SF9">
    <property type="entry name" value="SODIUM-DEPENDENT GLUCOSE TRANSPORTER 1"/>
    <property type="match status" value="1"/>
</dbReference>
<organism evidence="7 8">
    <name type="scientific">Adineta ricciae</name>
    <name type="common">Rotifer</name>
    <dbReference type="NCBI Taxonomy" id="249248"/>
    <lineage>
        <taxon>Eukaryota</taxon>
        <taxon>Metazoa</taxon>
        <taxon>Spiralia</taxon>
        <taxon>Gnathifera</taxon>
        <taxon>Rotifera</taxon>
        <taxon>Eurotatoria</taxon>
        <taxon>Bdelloidea</taxon>
        <taxon>Adinetida</taxon>
        <taxon>Adinetidae</taxon>
        <taxon>Adineta</taxon>
    </lineage>
</organism>
<dbReference type="Gene3D" id="1.20.1250.20">
    <property type="entry name" value="MFS general substrate transporter like domains"/>
    <property type="match status" value="2"/>
</dbReference>
<evidence type="ECO:0000256" key="3">
    <source>
        <dbReference type="ARBA" id="ARBA00022989"/>
    </source>
</evidence>
<feature type="transmembrane region" description="Helical" evidence="5">
    <location>
        <begin position="129"/>
        <end position="150"/>
    </location>
</feature>
<feature type="transmembrane region" description="Helical" evidence="5">
    <location>
        <begin position="196"/>
        <end position="217"/>
    </location>
</feature>
<dbReference type="PANTHER" id="PTHR23121">
    <property type="entry name" value="SODIUM-DEPENDENT GLUCOSE TRANSPORTER 1"/>
    <property type="match status" value="1"/>
</dbReference>
<keyword evidence="3 5" id="KW-1133">Transmembrane helix</keyword>
<feature type="transmembrane region" description="Helical" evidence="5">
    <location>
        <begin position="418"/>
        <end position="446"/>
    </location>
</feature>
<keyword evidence="4 5" id="KW-0472">Membrane</keyword>
<feature type="domain" description="Major facilitator superfamily (MFS) profile" evidence="6">
    <location>
        <begin position="36"/>
        <end position="448"/>
    </location>
</feature>
<feature type="transmembrane region" description="Helical" evidence="5">
    <location>
        <begin position="103"/>
        <end position="123"/>
    </location>
</feature>
<dbReference type="AlphaFoldDB" id="A0A814NCT3"/>
<feature type="transmembrane region" description="Helical" evidence="5">
    <location>
        <begin position="74"/>
        <end position="94"/>
    </location>
</feature>
<feature type="transmembrane region" description="Helical" evidence="5">
    <location>
        <begin position="34"/>
        <end position="54"/>
    </location>
</feature>
<evidence type="ECO:0000256" key="4">
    <source>
        <dbReference type="ARBA" id="ARBA00023136"/>
    </source>
</evidence>
<feature type="transmembrane region" description="Helical" evidence="5">
    <location>
        <begin position="266"/>
        <end position="291"/>
    </location>
</feature>
<evidence type="ECO:0000313" key="8">
    <source>
        <dbReference type="Proteomes" id="UP000663828"/>
    </source>
</evidence>
<reference evidence="7" key="1">
    <citation type="submission" date="2021-02" db="EMBL/GenBank/DDBJ databases">
        <authorList>
            <person name="Nowell W R."/>
        </authorList>
    </citation>
    <scope>NUCLEOTIDE SEQUENCE</scope>
</reference>
<keyword evidence="2 5" id="KW-0812">Transmembrane</keyword>
<dbReference type="EMBL" id="CAJNOR010001172">
    <property type="protein sequence ID" value="CAF1090470.1"/>
    <property type="molecule type" value="Genomic_DNA"/>
</dbReference>
<feature type="transmembrane region" description="Helical" evidence="5">
    <location>
        <begin position="303"/>
        <end position="322"/>
    </location>
</feature>
<comment type="caution">
    <text evidence="7">The sequence shown here is derived from an EMBL/GenBank/DDBJ whole genome shotgun (WGS) entry which is preliminary data.</text>
</comment>
<comment type="subcellular location">
    <subcellularLocation>
        <location evidence="1">Membrane</location>
        <topology evidence="1">Multi-pass membrane protein</topology>
    </subcellularLocation>
</comment>
<dbReference type="InterPro" id="IPR011701">
    <property type="entry name" value="MFS"/>
</dbReference>
<evidence type="ECO:0000256" key="5">
    <source>
        <dbReference type="SAM" id="Phobius"/>
    </source>
</evidence>
<evidence type="ECO:0000259" key="6">
    <source>
        <dbReference type="PROSITE" id="PS50850"/>
    </source>
</evidence>
<feature type="transmembrane region" description="Helical" evidence="5">
    <location>
        <begin position="162"/>
        <end position="184"/>
    </location>
</feature>
<dbReference type="InterPro" id="IPR020846">
    <property type="entry name" value="MFS_dom"/>
</dbReference>
<keyword evidence="8" id="KW-1185">Reference proteome</keyword>
<evidence type="ECO:0000256" key="1">
    <source>
        <dbReference type="ARBA" id="ARBA00004141"/>
    </source>
</evidence>
<dbReference type="SUPFAM" id="SSF103473">
    <property type="entry name" value="MFS general substrate transporter"/>
    <property type="match status" value="1"/>
</dbReference>
<dbReference type="GO" id="GO:0022857">
    <property type="term" value="F:transmembrane transporter activity"/>
    <property type="evidence" value="ECO:0007669"/>
    <property type="project" value="InterPro"/>
</dbReference>
<accession>A0A814NCT3</accession>
<protein>
    <recommendedName>
        <fullName evidence="6">Major facilitator superfamily (MFS) profile domain-containing protein</fullName>
    </recommendedName>
</protein>
<dbReference type="InterPro" id="IPR036259">
    <property type="entry name" value="MFS_trans_sf"/>
</dbReference>
<evidence type="ECO:0000313" key="7">
    <source>
        <dbReference type="EMBL" id="CAF1090470.1"/>
    </source>
</evidence>
<dbReference type="GO" id="GO:0016020">
    <property type="term" value="C:membrane"/>
    <property type="evidence" value="ECO:0007669"/>
    <property type="project" value="UniProtKB-SubCell"/>
</dbReference>
<feature type="transmembrane region" description="Helical" evidence="5">
    <location>
        <begin position="392"/>
        <end position="412"/>
    </location>
</feature>
<gene>
    <name evidence="7" type="ORF">XAT740_LOCUS17810</name>
</gene>
<proteinExistence type="predicted"/>
<feature type="transmembrane region" description="Helical" evidence="5">
    <location>
        <begin position="358"/>
        <end position="380"/>
    </location>
</feature>
<dbReference type="Proteomes" id="UP000663828">
    <property type="component" value="Unassembled WGS sequence"/>
</dbReference>
<evidence type="ECO:0000256" key="2">
    <source>
        <dbReference type="ARBA" id="ARBA00022692"/>
    </source>
</evidence>
<feature type="transmembrane region" description="Helical" evidence="5">
    <location>
        <begin position="334"/>
        <end position="352"/>
    </location>
</feature>
<name>A0A814NCT3_ADIRI</name>
<sequence length="458" mass="50706">MQSLSTSIVSLHTLHGSPTDEAKPEKCSPKKPSIIYFLALFYSFLSMGFGSGLIGPTLLKFGEQIKSPFEQVVYILFTRSFGFLTGTLIGGALIDRFPSLGRTFLTICVFTMCVSTLIIPLIYQLIPMIVAHFMWSFTAGIVDNLAQILTIRHYDKFNVNPYLQALHGAFGVGAFLSPLIIAPFLKNTSPVDQWHYAYWLIGCLHIPNIIAILIYALRDEIFSKKTKQITLENKQIDDLNKQIEPIAASDDQTNPVEPSSTTKNRFFLILITIFLLLYVGGESAFGAYIHTYATLHLNFPKDIAAYINSLFWASFAFGRLCGIPLSIKLSALQMIFTDLIGCICSLTLLYVLNKSTLLLWIGSILYGLSVASVYPSTIAFTERYVSITGKRMSFIAVGGSAGDAIIPLLIGYSINPKILGPIGFILISLAVAILASLLFAFILLYVKRRPEKETVEKK</sequence>
<dbReference type="PROSITE" id="PS50850">
    <property type="entry name" value="MFS"/>
    <property type="match status" value="1"/>
</dbReference>